<feature type="compositionally biased region" description="Polar residues" evidence="2">
    <location>
        <begin position="53"/>
        <end position="69"/>
    </location>
</feature>
<dbReference type="AlphaFoldDB" id="A0A7J0DSJ9"/>
<name>A0A7J0DSJ9_9ERIC</name>
<keyword evidence="1" id="KW-0479">Metal-binding</keyword>
<evidence type="ECO:0000313" key="5">
    <source>
        <dbReference type="Proteomes" id="UP000585474"/>
    </source>
</evidence>
<accession>A0A7J0DSJ9</accession>
<dbReference type="InterPro" id="IPR036875">
    <property type="entry name" value="Znf_CCHC_sf"/>
</dbReference>
<dbReference type="EMBL" id="BJWL01000381">
    <property type="protein sequence ID" value="GFS41562.1"/>
    <property type="molecule type" value="Genomic_DNA"/>
</dbReference>
<keyword evidence="5" id="KW-1185">Reference proteome</keyword>
<keyword evidence="1" id="KW-0862">Zinc</keyword>
<evidence type="ECO:0000256" key="1">
    <source>
        <dbReference type="PROSITE-ProRule" id="PRU00047"/>
    </source>
</evidence>
<feature type="domain" description="CCHC-type" evidence="3">
    <location>
        <begin position="128"/>
        <end position="144"/>
    </location>
</feature>
<feature type="region of interest" description="Disordered" evidence="2">
    <location>
        <begin position="1"/>
        <end position="103"/>
    </location>
</feature>
<evidence type="ECO:0000256" key="2">
    <source>
        <dbReference type="SAM" id="MobiDB-lite"/>
    </source>
</evidence>
<gene>
    <name evidence="4" type="ORF">Acr_00g0075110</name>
</gene>
<dbReference type="GO" id="GO:0003676">
    <property type="term" value="F:nucleic acid binding"/>
    <property type="evidence" value="ECO:0007669"/>
    <property type="project" value="InterPro"/>
</dbReference>
<comment type="caution">
    <text evidence="4">The sequence shown here is derived from an EMBL/GenBank/DDBJ whole genome shotgun (WGS) entry which is preliminary data.</text>
</comment>
<dbReference type="Proteomes" id="UP000585474">
    <property type="component" value="Unassembled WGS sequence"/>
</dbReference>
<dbReference type="GO" id="GO:0008270">
    <property type="term" value="F:zinc ion binding"/>
    <property type="evidence" value="ECO:0007669"/>
    <property type="project" value="UniProtKB-KW"/>
</dbReference>
<dbReference type="Gene3D" id="4.10.60.10">
    <property type="entry name" value="Zinc finger, CCHC-type"/>
    <property type="match status" value="1"/>
</dbReference>
<protein>
    <recommendedName>
        <fullName evidence="3">CCHC-type domain-containing protein</fullName>
    </recommendedName>
</protein>
<organism evidence="4 5">
    <name type="scientific">Actinidia rufa</name>
    <dbReference type="NCBI Taxonomy" id="165716"/>
    <lineage>
        <taxon>Eukaryota</taxon>
        <taxon>Viridiplantae</taxon>
        <taxon>Streptophyta</taxon>
        <taxon>Embryophyta</taxon>
        <taxon>Tracheophyta</taxon>
        <taxon>Spermatophyta</taxon>
        <taxon>Magnoliopsida</taxon>
        <taxon>eudicotyledons</taxon>
        <taxon>Gunneridae</taxon>
        <taxon>Pentapetalae</taxon>
        <taxon>asterids</taxon>
        <taxon>Ericales</taxon>
        <taxon>Actinidiaceae</taxon>
        <taxon>Actinidia</taxon>
    </lineage>
</organism>
<dbReference type="InterPro" id="IPR001878">
    <property type="entry name" value="Znf_CCHC"/>
</dbReference>
<dbReference type="PROSITE" id="PS50158">
    <property type="entry name" value="ZF_CCHC"/>
    <property type="match status" value="1"/>
</dbReference>
<evidence type="ECO:0000313" key="4">
    <source>
        <dbReference type="EMBL" id="GFS41562.1"/>
    </source>
</evidence>
<dbReference type="OrthoDB" id="3863715at2759"/>
<proteinExistence type="predicted"/>
<dbReference type="SUPFAM" id="SSF57756">
    <property type="entry name" value="Retrovirus zinc finger-like domains"/>
    <property type="match status" value="1"/>
</dbReference>
<sequence>MADEESSVSARGVEQREQEPLVQHQPDATERLATLMTQYMEHQLARHARGAGTSRQSTMVESSKAQTSVGSARPSGSRGAGSSRGRGSWRPPARPMPTRSDNTGGIVYYRCGVEGHMIRDFPIPRIDRCYQCGQPRHIARHCTQGPTTASSVGSVVGGSRGVTESARQG</sequence>
<evidence type="ECO:0000259" key="3">
    <source>
        <dbReference type="PROSITE" id="PS50158"/>
    </source>
</evidence>
<keyword evidence="1" id="KW-0863">Zinc-finger</keyword>
<dbReference type="SMART" id="SM00343">
    <property type="entry name" value="ZnF_C2HC"/>
    <property type="match status" value="2"/>
</dbReference>
<reference evidence="5" key="1">
    <citation type="submission" date="2019-07" db="EMBL/GenBank/DDBJ databases">
        <title>De Novo Assembly of kiwifruit Actinidia rufa.</title>
        <authorList>
            <person name="Sugita-Konishi S."/>
            <person name="Sato K."/>
            <person name="Mori E."/>
            <person name="Abe Y."/>
            <person name="Kisaki G."/>
            <person name="Hamano K."/>
            <person name="Suezawa K."/>
            <person name="Otani M."/>
            <person name="Fukuda T."/>
            <person name="Manabe T."/>
            <person name="Gomi K."/>
            <person name="Tabuchi M."/>
            <person name="Akimitsu K."/>
            <person name="Kataoka I."/>
        </authorList>
    </citation>
    <scope>NUCLEOTIDE SEQUENCE [LARGE SCALE GENOMIC DNA]</scope>
    <source>
        <strain evidence="5">cv. Fuchu</strain>
    </source>
</reference>
<feature type="region of interest" description="Disordered" evidence="2">
    <location>
        <begin position="143"/>
        <end position="169"/>
    </location>
</feature>